<reference evidence="1 2" key="1">
    <citation type="submission" date="2019-07" db="EMBL/GenBank/DDBJ databases">
        <title>Genome sequencing of Bacteroides dorei iSURF_12.</title>
        <authorList>
            <person name="Sevigny J.L."/>
            <person name="Ruoff K.L."/>
            <person name="Price C.E."/>
            <person name="Valls R.A."/>
            <person name="O'Toole G.A."/>
        </authorList>
    </citation>
    <scope>NUCLEOTIDE SEQUENCE [LARGE SCALE GENOMIC DNA]</scope>
    <source>
        <strain evidence="1 2">ANK132K_1B</strain>
    </source>
</reference>
<gene>
    <name evidence="1" type="ORF">FSA04_12085</name>
</gene>
<sequence length="110" mass="12568">MGKFYKEFALKKVLECEGLEFLKNVKVGTEVYLKNDLDNKKFKGLTNQVGITKEEGKGNVIGVIPEEEGRLIKDILDMGWNKLFKAVISQNDSTKPLENRFKVAVYIKQK</sequence>
<evidence type="ECO:0000313" key="2">
    <source>
        <dbReference type="Proteomes" id="UP000315833"/>
    </source>
</evidence>
<dbReference type="Proteomes" id="UP000315833">
    <property type="component" value="Unassembled WGS sequence"/>
</dbReference>
<name>A0A5C6L448_9BACT</name>
<accession>A0A5C6L448</accession>
<proteinExistence type="predicted"/>
<dbReference type="GeneID" id="5304706"/>
<dbReference type="RefSeq" id="WP_012055873.1">
    <property type="nucleotide sequence ID" value="NZ_VOIF01000014.1"/>
</dbReference>
<protein>
    <recommendedName>
        <fullName evidence="3">HIRAN domain-containing protein</fullName>
    </recommendedName>
</protein>
<dbReference type="AlphaFoldDB" id="A0A5C6L448"/>
<evidence type="ECO:0000313" key="1">
    <source>
        <dbReference type="EMBL" id="TWV70636.1"/>
    </source>
</evidence>
<comment type="caution">
    <text evidence="1">The sequence shown here is derived from an EMBL/GenBank/DDBJ whole genome shotgun (WGS) entry which is preliminary data.</text>
</comment>
<organism evidence="1 2">
    <name type="scientific">Phocaeicola dorei</name>
    <dbReference type="NCBI Taxonomy" id="357276"/>
    <lineage>
        <taxon>Bacteria</taxon>
        <taxon>Pseudomonadati</taxon>
        <taxon>Bacteroidota</taxon>
        <taxon>Bacteroidia</taxon>
        <taxon>Bacteroidales</taxon>
        <taxon>Bacteroidaceae</taxon>
        <taxon>Phocaeicola</taxon>
    </lineage>
</organism>
<evidence type="ECO:0008006" key="3">
    <source>
        <dbReference type="Google" id="ProtNLM"/>
    </source>
</evidence>
<dbReference type="EMBL" id="VOIF01000014">
    <property type="protein sequence ID" value="TWV70636.1"/>
    <property type="molecule type" value="Genomic_DNA"/>
</dbReference>